<dbReference type="Proteomes" id="UP000298781">
    <property type="component" value="Chromosome"/>
</dbReference>
<reference evidence="2 3" key="1">
    <citation type="submission" date="2019-04" db="EMBL/GenBank/DDBJ databases">
        <title>Phreatobacter aquaticus sp. nov.</title>
        <authorList>
            <person name="Choi A."/>
        </authorList>
    </citation>
    <scope>NUCLEOTIDE SEQUENCE [LARGE SCALE GENOMIC DNA]</scope>
    <source>
        <strain evidence="2 3">KCTC 52518</strain>
    </source>
</reference>
<evidence type="ECO:0000256" key="1">
    <source>
        <dbReference type="SAM" id="SignalP"/>
    </source>
</evidence>
<organism evidence="2 3">
    <name type="scientific">Phreatobacter stygius</name>
    <dbReference type="NCBI Taxonomy" id="1940610"/>
    <lineage>
        <taxon>Bacteria</taxon>
        <taxon>Pseudomonadati</taxon>
        <taxon>Pseudomonadota</taxon>
        <taxon>Alphaproteobacteria</taxon>
        <taxon>Hyphomicrobiales</taxon>
        <taxon>Phreatobacteraceae</taxon>
        <taxon>Phreatobacter</taxon>
    </lineage>
</organism>
<feature type="signal peptide" evidence="1">
    <location>
        <begin position="1"/>
        <end position="17"/>
    </location>
</feature>
<dbReference type="KEGG" id="pstg:E8M01_24730"/>
<dbReference type="EMBL" id="CP039690">
    <property type="protein sequence ID" value="QCI69401.1"/>
    <property type="molecule type" value="Genomic_DNA"/>
</dbReference>
<dbReference type="AlphaFoldDB" id="A0A4D7B8C6"/>
<keyword evidence="1" id="KW-0732">Signal</keyword>
<evidence type="ECO:0000313" key="2">
    <source>
        <dbReference type="EMBL" id="QCI69401.1"/>
    </source>
</evidence>
<accession>A0A4D7B8C6</accession>
<feature type="chain" id="PRO_5020357364" description="VCBS repeat-containing protein" evidence="1">
    <location>
        <begin position="18"/>
        <end position="241"/>
    </location>
</feature>
<sequence length="241" mass="25941">MFALVIAGLAPMVPAAATELAIPPVDYPRLVRTAATAEGFVPAGWKLEAREAGDLNGDGIADLVLVLRQDAPRNVVDNSGGLGTRRLDTNPRILVVAFGQASGFRLALENHQLIPRTEDPVADDYLDGGGITVAGGSFKLAMRSFMSAGSWEMFVVTYTFKVRGERIDLIGYDRITVVRNSGETRGVSVNYLTGRMKLTTGTISSDAERAVWRAAPRRGTMTLDQIGDGMAFDPQAERNPE</sequence>
<protein>
    <recommendedName>
        <fullName evidence="4">VCBS repeat-containing protein</fullName>
    </recommendedName>
</protein>
<name>A0A4D7B8C6_9HYPH</name>
<gene>
    <name evidence="2" type="ORF">E8M01_24730</name>
</gene>
<keyword evidence="3" id="KW-1185">Reference proteome</keyword>
<evidence type="ECO:0000313" key="3">
    <source>
        <dbReference type="Proteomes" id="UP000298781"/>
    </source>
</evidence>
<proteinExistence type="predicted"/>
<evidence type="ECO:0008006" key="4">
    <source>
        <dbReference type="Google" id="ProtNLM"/>
    </source>
</evidence>
<dbReference type="OrthoDB" id="86940at2"/>